<gene>
    <name evidence="3" type="ORF">X975_23443</name>
</gene>
<dbReference type="Proteomes" id="UP000054359">
    <property type="component" value="Unassembled WGS sequence"/>
</dbReference>
<dbReference type="OrthoDB" id="3789175at2759"/>
<organism evidence="3 4">
    <name type="scientific">Stegodyphus mimosarum</name>
    <name type="common">African social velvet spider</name>
    <dbReference type="NCBI Taxonomy" id="407821"/>
    <lineage>
        <taxon>Eukaryota</taxon>
        <taxon>Metazoa</taxon>
        <taxon>Ecdysozoa</taxon>
        <taxon>Arthropoda</taxon>
        <taxon>Chelicerata</taxon>
        <taxon>Arachnida</taxon>
        <taxon>Araneae</taxon>
        <taxon>Araneomorphae</taxon>
        <taxon>Entelegynae</taxon>
        <taxon>Eresoidea</taxon>
        <taxon>Eresidae</taxon>
        <taxon>Stegodyphus</taxon>
    </lineage>
</organism>
<keyword evidence="4" id="KW-1185">Reference proteome</keyword>
<dbReference type="GO" id="GO:0008234">
    <property type="term" value="F:cysteine-type peptidase activity"/>
    <property type="evidence" value="ECO:0007669"/>
    <property type="project" value="InterPro"/>
</dbReference>
<keyword evidence="1" id="KW-0732">Signal</keyword>
<evidence type="ECO:0000313" key="3">
    <source>
        <dbReference type="EMBL" id="KFM79134.1"/>
    </source>
</evidence>
<feature type="non-terminal residue" evidence="3">
    <location>
        <position position="65"/>
    </location>
</feature>
<reference evidence="3 4" key="1">
    <citation type="submission" date="2013-11" db="EMBL/GenBank/DDBJ databases">
        <title>Genome sequencing of Stegodyphus mimosarum.</title>
        <authorList>
            <person name="Bechsgaard J."/>
        </authorList>
    </citation>
    <scope>NUCLEOTIDE SEQUENCE [LARGE SCALE GENOMIC DNA]</scope>
</reference>
<evidence type="ECO:0000259" key="2">
    <source>
        <dbReference type="Pfam" id="PF00112"/>
    </source>
</evidence>
<accession>A0A087UP45</accession>
<dbReference type="Pfam" id="PF00112">
    <property type="entry name" value="Peptidase_C1"/>
    <property type="match status" value="1"/>
</dbReference>
<dbReference type="SUPFAM" id="SSF54001">
    <property type="entry name" value="Cysteine proteinases"/>
    <property type="match status" value="1"/>
</dbReference>
<sequence length="65" mass="7329">LLKFINIHSIFSSFTSFLSLALASDRLAIESLGVERMELSPQHLLSCQKRGQRACHGGHLDKAWY</sequence>
<evidence type="ECO:0000256" key="1">
    <source>
        <dbReference type="SAM" id="SignalP"/>
    </source>
</evidence>
<dbReference type="Gene3D" id="3.90.70.10">
    <property type="entry name" value="Cysteine proteinases"/>
    <property type="match status" value="1"/>
</dbReference>
<dbReference type="InterPro" id="IPR000668">
    <property type="entry name" value="Peptidase_C1A_C"/>
</dbReference>
<dbReference type="AlphaFoldDB" id="A0A087UP45"/>
<dbReference type="GO" id="GO:0006508">
    <property type="term" value="P:proteolysis"/>
    <property type="evidence" value="ECO:0007669"/>
    <property type="project" value="InterPro"/>
</dbReference>
<feature type="chain" id="PRO_5018759780" evidence="1">
    <location>
        <begin position="24"/>
        <end position="65"/>
    </location>
</feature>
<evidence type="ECO:0000313" key="4">
    <source>
        <dbReference type="Proteomes" id="UP000054359"/>
    </source>
</evidence>
<protein>
    <submittedName>
        <fullName evidence="3">Tubulointerstitial nephritis antigen-like protein</fullName>
    </submittedName>
</protein>
<proteinExistence type="predicted"/>
<name>A0A087UP45_STEMI</name>
<feature type="signal peptide" evidence="1">
    <location>
        <begin position="1"/>
        <end position="23"/>
    </location>
</feature>
<dbReference type="EMBL" id="KK120828">
    <property type="protein sequence ID" value="KFM79134.1"/>
    <property type="molecule type" value="Genomic_DNA"/>
</dbReference>
<feature type="domain" description="Peptidase C1A papain C-terminal" evidence="2">
    <location>
        <begin position="16"/>
        <end position="64"/>
    </location>
</feature>
<feature type="non-terminal residue" evidence="3">
    <location>
        <position position="1"/>
    </location>
</feature>
<dbReference type="InterPro" id="IPR038765">
    <property type="entry name" value="Papain-like_cys_pep_sf"/>
</dbReference>